<proteinExistence type="predicted"/>
<organism evidence="1">
    <name type="scientific">uncultured Caudovirales phage</name>
    <dbReference type="NCBI Taxonomy" id="2100421"/>
    <lineage>
        <taxon>Viruses</taxon>
        <taxon>Duplodnaviria</taxon>
        <taxon>Heunggongvirae</taxon>
        <taxon>Uroviricota</taxon>
        <taxon>Caudoviricetes</taxon>
        <taxon>Peduoviridae</taxon>
        <taxon>Maltschvirus</taxon>
        <taxon>Maltschvirus maltsch</taxon>
    </lineage>
</organism>
<dbReference type="InterPro" id="IPR011604">
    <property type="entry name" value="PDDEXK-like_dom_sf"/>
</dbReference>
<reference evidence="1" key="1">
    <citation type="submission" date="2020-04" db="EMBL/GenBank/DDBJ databases">
        <authorList>
            <person name="Chiriac C."/>
            <person name="Salcher M."/>
            <person name="Ghai R."/>
            <person name="Kavagutti S V."/>
        </authorList>
    </citation>
    <scope>NUCLEOTIDE SEQUENCE</scope>
</reference>
<gene>
    <name evidence="1" type="ORF">UFOVP653_14</name>
</gene>
<dbReference type="EMBL" id="LR796613">
    <property type="protein sequence ID" value="CAB4154604.1"/>
    <property type="molecule type" value="Genomic_DNA"/>
</dbReference>
<name>A0A6J5NGT5_9CAUD</name>
<protein>
    <recommendedName>
        <fullName evidence="2">PD-(D/E)XK nuclease superfamily</fullName>
    </recommendedName>
</protein>
<accession>A0A6J5NGT5</accession>
<dbReference type="Gene3D" id="3.90.320.10">
    <property type="match status" value="1"/>
</dbReference>
<sequence length="364" mass="41210">MADLSEFVQNPLVTAIYEAYEKRYGAELSRTYLGASIIGKDCARALWYDFRWASKPAFDGRMYRLFQTGHLEEPRFVSDLRAVGVEVYDVDPATGKQFGFQGHGGHMRGHMDGCARYVPDGGRKWHVVEFKTHSEKSFKELTKKGVQESKPQHYAQMQWYMGKSGMERGLYLAKNKNSDELYAERIRFDRVYYERLQAKAAVVIFSGSPPDRISEDPKFFLCNWCDHKAVCHGHKAPALSCRTCVHATPEEHGDGRWSCAKDSDRNVSSIPVQVQRTGCGDHLPLPFLLTYAEAMDAGEGWIEFKRRDNGETFMVLTKDAAYPSHKPAGYAYRSAEISAAADHRAICNPEVEIFRTTFDGTIVA</sequence>
<evidence type="ECO:0000313" key="1">
    <source>
        <dbReference type="EMBL" id="CAB4154604.1"/>
    </source>
</evidence>
<evidence type="ECO:0008006" key="2">
    <source>
        <dbReference type="Google" id="ProtNLM"/>
    </source>
</evidence>